<protein>
    <recommendedName>
        <fullName evidence="8">Hemolin</fullName>
    </recommendedName>
</protein>
<feature type="signal peptide" evidence="9">
    <location>
        <begin position="1"/>
        <end position="21"/>
    </location>
</feature>
<dbReference type="SMART" id="SM00409">
    <property type="entry name" value="IG"/>
    <property type="match status" value="5"/>
</dbReference>
<evidence type="ECO:0000256" key="5">
    <source>
        <dbReference type="ARBA" id="ARBA00023180"/>
    </source>
</evidence>
<dbReference type="InterPro" id="IPR003599">
    <property type="entry name" value="Ig_sub"/>
</dbReference>
<dbReference type="Pfam" id="PF25106">
    <property type="entry name" value="VWA_4"/>
    <property type="match status" value="1"/>
</dbReference>
<evidence type="ECO:0000256" key="6">
    <source>
        <dbReference type="ARBA" id="ARBA00023319"/>
    </source>
</evidence>
<dbReference type="SUPFAM" id="SSF48726">
    <property type="entry name" value="Immunoglobulin"/>
    <property type="match status" value="6"/>
</dbReference>
<dbReference type="InterPro" id="IPR013783">
    <property type="entry name" value="Ig-like_fold"/>
</dbReference>
<dbReference type="GO" id="GO:0005576">
    <property type="term" value="C:extracellular region"/>
    <property type="evidence" value="ECO:0007669"/>
    <property type="project" value="UniProtKB-SubCell"/>
</dbReference>
<dbReference type="InterPro" id="IPR036179">
    <property type="entry name" value="Ig-like_dom_sf"/>
</dbReference>
<evidence type="ECO:0000313" key="12">
    <source>
        <dbReference type="Proteomes" id="UP001152562"/>
    </source>
</evidence>
<feature type="domain" description="Ig-like" evidence="10">
    <location>
        <begin position="882"/>
        <end position="957"/>
    </location>
</feature>
<dbReference type="FunFam" id="2.60.40.10:FF:000032">
    <property type="entry name" value="palladin isoform X1"/>
    <property type="match status" value="1"/>
</dbReference>
<dbReference type="InterPro" id="IPR056861">
    <property type="entry name" value="HMCN1-like_VWA"/>
</dbReference>
<feature type="domain" description="Ig-like" evidence="10">
    <location>
        <begin position="607"/>
        <end position="693"/>
    </location>
</feature>
<dbReference type="Gene3D" id="3.40.570.10">
    <property type="entry name" value="Extracellular Endonuclease, subunit A"/>
    <property type="match status" value="1"/>
</dbReference>
<comment type="subcellular location">
    <subcellularLocation>
        <location evidence="1">Secreted</location>
    </subcellularLocation>
</comment>
<organism evidence="11 12">
    <name type="scientific">Pieris brassicae</name>
    <name type="common">White butterfly</name>
    <name type="synonym">Large white butterfly</name>
    <dbReference type="NCBI Taxonomy" id="7116"/>
    <lineage>
        <taxon>Eukaryota</taxon>
        <taxon>Metazoa</taxon>
        <taxon>Ecdysozoa</taxon>
        <taxon>Arthropoda</taxon>
        <taxon>Hexapoda</taxon>
        <taxon>Insecta</taxon>
        <taxon>Pterygota</taxon>
        <taxon>Neoptera</taxon>
        <taxon>Endopterygota</taxon>
        <taxon>Lepidoptera</taxon>
        <taxon>Glossata</taxon>
        <taxon>Ditrysia</taxon>
        <taxon>Papilionoidea</taxon>
        <taxon>Pieridae</taxon>
        <taxon>Pierinae</taxon>
        <taxon>Pieris</taxon>
    </lineage>
</organism>
<dbReference type="PROSITE" id="PS50835">
    <property type="entry name" value="IG_LIKE"/>
    <property type="match status" value="6"/>
</dbReference>
<name>A0A9P0TPU4_PIEBR</name>
<evidence type="ECO:0000256" key="4">
    <source>
        <dbReference type="ARBA" id="ARBA00023157"/>
    </source>
</evidence>
<evidence type="ECO:0000256" key="7">
    <source>
        <dbReference type="ARBA" id="ARBA00061228"/>
    </source>
</evidence>
<keyword evidence="12" id="KW-1185">Reference proteome</keyword>
<dbReference type="SMART" id="SM00408">
    <property type="entry name" value="IGc2"/>
    <property type="match status" value="6"/>
</dbReference>
<dbReference type="InterPro" id="IPR044925">
    <property type="entry name" value="His-Me_finger_sf"/>
</dbReference>
<dbReference type="GO" id="GO:0032991">
    <property type="term" value="C:protein-containing complex"/>
    <property type="evidence" value="ECO:0007669"/>
    <property type="project" value="UniProtKB-ARBA"/>
</dbReference>
<feature type="chain" id="PRO_5040487371" description="Hemolin" evidence="9">
    <location>
        <begin position="22"/>
        <end position="1473"/>
    </location>
</feature>
<evidence type="ECO:0000256" key="3">
    <source>
        <dbReference type="ARBA" id="ARBA00022729"/>
    </source>
</evidence>
<dbReference type="InterPro" id="IPR003598">
    <property type="entry name" value="Ig_sub2"/>
</dbReference>
<comment type="caution">
    <text evidence="11">The sequence shown here is derived from an EMBL/GenBank/DDBJ whole genome shotgun (WGS) entry which is preliminary data.</text>
</comment>
<evidence type="ECO:0000256" key="2">
    <source>
        <dbReference type="ARBA" id="ARBA00022525"/>
    </source>
</evidence>
<dbReference type="InterPro" id="IPR050958">
    <property type="entry name" value="Cell_Adh-Cytoskel_Orgn"/>
</dbReference>
<comment type="similarity">
    <text evidence="7">Belongs to the hemolin family.</text>
</comment>
<dbReference type="InterPro" id="IPR007110">
    <property type="entry name" value="Ig-like_dom"/>
</dbReference>
<evidence type="ECO:0000256" key="1">
    <source>
        <dbReference type="ARBA" id="ARBA00004613"/>
    </source>
</evidence>
<feature type="domain" description="Ig-like" evidence="10">
    <location>
        <begin position="790"/>
        <end position="877"/>
    </location>
</feature>
<dbReference type="Pfam" id="PF07679">
    <property type="entry name" value="I-set"/>
    <property type="match status" value="5"/>
</dbReference>
<reference evidence="11" key="1">
    <citation type="submission" date="2022-05" db="EMBL/GenBank/DDBJ databases">
        <authorList>
            <person name="Okamura Y."/>
        </authorList>
    </citation>
    <scope>NUCLEOTIDE SEQUENCE</scope>
</reference>
<evidence type="ECO:0000313" key="11">
    <source>
        <dbReference type="EMBL" id="CAH4034927.1"/>
    </source>
</evidence>
<dbReference type="GO" id="GO:0007156">
    <property type="term" value="P:homophilic cell adhesion via plasma membrane adhesion molecules"/>
    <property type="evidence" value="ECO:0007669"/>
    <property type="project" value="TreeGrafter"/>
</dbReference>
<proteinExistence type="inferred from homology"/>
<dbReference type="InterPro" id="IPR036465">
    <property type="entry name" value="vWFA_dom_sf"/>
</dbReference>
<dbReference type="GO" id="GO:0016787">
    <property type="term" value="F:hydrolase activity"/>
    <property type="evidence" value="ECO:0007669"/>
    <property type="project" value="InterPro"/>
</dbReference>
<dbReference type="InterPro" id="IPR001604">
    <property type="entry name" value="Endo_G_ENPP1-like_dom"/>
</dbReference>
<dbReference type="Proteomes" id="UP001152562">
    <property type="component" value="Unassembled WGS sequence"/>
</dbReference>
<evidence type="ECO:0000256" key="9">
    <source>
        <dbReference type="SAM" id="SignalP"/>
    </source>
</evidence>
<feature type="domain" description="Ig-like" evidence="10">
    <location>
        <begin position="697"/>
        <end position="785"/>
    </location>
</feature>
<dbReference type="SUPFAM" id="SSF54060">
    <property type="entry name" value="His-Me finger endonucleases"/>
    <property type="match status" value="1"/>
</dbReference>
<keyword evidence="2" id="KW-0964">Secreted</keyword>
<keyword evidence="4" id="KW-1015">Disulfide bond</keyword>
<dbReference type="SUPFAM" id="SSF53300">
    <property type="entry name" value="vWA-like"/>
    <property type="match status" value="1"/>
</dbReference>
<keyword evidence="5" id="KW-0325">Glycoprotein</keyword>
<dbReference type="PANTHER" id="PTHR45080:SF8">
    <property type="entry name" value="IG-LIKE DOMAIN-CONTAINING PROTEIN"/>
    <property type="match status" value="1"/>
</dbReference>
<accession>A0A9P0TPU4</accession>
<dbReference type="PANTHER" id="PTHR45080">
    <property type="entry name" value="CONTACTIN 5"/>
    <property type="match status" value="1"/>
</dbReference>
<feature type="domain" description="Ig-like" evidence="10">
    <location>
        <begin position="517"/>
        <end position="602"/>
    </location>
</feature>
<feature type="domain" description="Ig-like" evidence="10">
    <location>
        <begin position="962"/>
        <end position="1036"/>
    </location>
</feature>
<dbReference type="InterPro" id="IPR013098">
    <property type="entry name" value="Ig_I-set"/>
</dbReference>
<dbReference type="EMBL" id="CALOZG010000042">
    <property type="protein sequence ID" value="CAH4034927.1"/>
    <property type="molecule type" value="Genomic_DNA"/>
</dbReference>
<dbReference type="Gene3D" id="3.40.50.410">
    <property type="entry name" value="von Willebrand factor, type A domain"/>
    <property type="match status" value="1"/>
</dbReference>
<evidence type="ECO:0000259" key="10">
    <source>
        <dbReference type="PROSITE" id="PS50835"/>
    </source>
</evidence>
<dbReference type="GO" id="GO:0003676">
    <property type="term" value="F:nucleic acid binding"/>
    <property type="evidence" value="ECO:0007669"/>
    <property type="project" value="InterPro"/>
</dbReference>
<keyword evidence="6" id="KW-0393">Immunoglobulin domain</keyword>
<evidence type="ECO:0000256" key="8">
    <source>
        <dbReference type="ARBA" id="ARBA00068688"/>
    </source>
</evidence>
<keyword evidence="3 9" id="KW-0732">Signal</keyword>
<sequence length="1473" mass="167316">MIFKNYVAKFTLVFLFHNVLSEDLKRSLTFVIDTTWSMHDDIDQVKSKTIEVFDAVLNSKASEIEDFILVTFRDPGVELRTKTKEEKVFTARLNDITLQGNYDCPELSMAGIKLGIEESRPYSMFYVFTDATAKDIHLYDEVQRKALKKFIQVTFLLTGDCDDRNSPNYNVYKKLAKVTGGQVFNMEKDQVHKIINFIIDTIKDKWVKLYNWNFPAHVDENITKQIPFSVDTKVRSLTLSLVGNNPHIVVKDSKGNEVKTELIMDSEETYIIKISPAVAGDFTAVIESTGESNLDIKATTHVSFQYGFLVIPPTTVEDCKKAVSRPVAGEKTHLTIELSNNGNHVELQSAEILDLNGNLLEKKPLRIIKKGDNFYVTDEFISPSDIFRISVNGIDTKTKENIRRDATTAVEPWNKKTETGSEKEVKPIIEELKITNDEKTSKVQITCNVKGFPEPVILLFDAAGVFYTGNKISIDVSSYVSIFETTNDRDNIFNCKATNSIGIDEKSIDFKTLSEAPKIDTSVNEYFKDRGQSLDIFCRVTKGKPKPLIKWFYKNPSSNIFTKLSITGKTLHIDKLAKGDTGIFKCKANNSKGFDSADIQLYVRYPPYISTASEKVSVIVGEPVTIDCDVSGLPLPRVRWLYEGREITSGGRYNINRNLTLSFIATKSDTGTYQCQASNSLGDANREVHVDVNVFIPASIKSPLRRVYELGVGSSVSLDCVAEGTPKPIVEWMYKPFLGCCEETISATFDNNTYAMDHILVEQAGYYICTAQNSNDDVKLYYEVYVEAPPSIVNNLIARLFTAVVGDLSLKIPCNATGHPKPDILWMKDGLPLALGTNFFVENGALIITDIDITFAGSLICIATNNYGSAIETFEFDVLPSPELDVVTNELCINKDKISDIECKLPHSKVDLVRWYKGKSLLPVTTLSLFGRLSEADVYTCRVSNFLESRNYQIKISICLAPEFVTNELTTIDYVEDNYVSLSCEATGYPTPQIVWYRNDRKLRKTDEYLFTKDLGTFTCEVTNAFGIITRTFNIVAPNCTLDVRSHFAKPEPLLLTRTKYIPRFDVIDYKVNIPKRETIFLHCRNSYVEYHGRNLGESINAVCDKDSNFKTTIQDIDYKDVKCHKPVKASFRNTRIKCSFASRRNTIIRIGYEVNTKFLTVYEVCFNIDTRVPIYIRNFVHKSCANVMPSIEFEGDSYMQFDFDSLYDCDKQNEDISKSTWTDFYRKGGCFEKQQMVNPRDLFPGMQAIAFKYINVQPQWSYYKVNWGEIERRVAALKKTMDHGLILWSGVAEHLSMPTSFGVNTNIFISDKYGRYISVPKYFWKIVCDAEKEACVVIVQVNSPEISSLKDAEKFVLCKDICNDISWLKNSDWKDFTKGYTYCCSYPEFHKMFNGRNLNMLSKNRLILSTVPTHWLIIKESAEQLGGAAWKINHFLKQVSNCFIELSDSEAIMMGTDDKGTLLRRDVSMIYR</sequence>
<dbReference type="GO" id="GO:0005886">
    <property type="term" value="C:plasma membrane"/>
    <property type="evidence" value="ECO:0007669"/>
    <property type="project" value="TreeGrafter"/>
</dbReference>
<dbReference type="InterPro" id="IPR044929">
    <property type="entry name" value="DNA/RNA_non-sp_Endonuclease_sf"/>
</dbReference>
<dbReference type="CDD" id="cd00096">
    <property type="entry name" value="Ig"/>
    <property type="match status" value="1"/>
</dbReference>
<dbReference type="Gene3D" id="2.60.40.10">
    <property type="entry name" value="Immunoglobulins"/>
    <property type="match status" value="6"/>
</dbReference>
<dbReference type="Pfam" id="PF01223">
    <property type="entry name" value="Endonuclease_NS"/>
    <property type="match status" value="1"/>
</dbReference>
<gene>
    <name evidence="11" type="ORF">PIBRA_LOCUS11053</name>
</gene>
<dbReference type="GO" id="GO:0046872">
    <property type="term" value="F:metal ion binding"/>
    <property type="evidence" value="ECO:0007669"/>
    <property type="project" value="InterPro"/>
</dbReference>